<keyword evidence="2" id="KW-1185">Reference proteome</keyword>
<dbReference type="OrthoDB" id="8907078at2759"/>
<reference evidence="3" key="1">
    <citation type="submission" date="2025-08" db="UniProtKB">
        <authorList>
            <consortium name="RefSeq"/>
        </authorList>
    </citation>
    <scope>IDENTIFICATION</scope>
</reference>
<feature type="transmembrane region" description="Helical" evidence="1">
    <location>
        <begin position="20"/>
        <end position="42"/>
    </location>
</feature>
<dbReference type="GeneID" id="106613500"/>
<dbReference type="KEGG" id="sasa:106613500"/>
<evidence type="ECO:0000256" key="1">
    <source>
        <dbReference type="SAM" id="Phobius"/>
    </source>
</evidence>
<keyword evidence="1" id="KW-0472">Membrane</keyword>
<keyword evidence="1" id="KW-0812">Transmembrane</keyword>
<evidence type="ECO:0000313" key="2">
    <source>
        <dbReference type="Proteomes" id="UP001652741"/>
    </source>
</evidence>
<accession>A0A1S3T3V4</accession>
<name>A0A1S3T3V4_SALSA</name>
<dbReference type="Proteomes" id="UP001652741">
    <property type="component" value="Chromosome ssa01"/>
</dbReference>
<evidence type="ECO:0000313" key="3">
    <source>
        <dbReference type="RefSeq" id="XP_014071275.1"/>
    </source>
</evidence>
<protein>
    <submittedName>
        <fullName evidence="3">Uncharacterized protein</fullName>
    </submittedName>
</protein>
<dbReference type="RefSeq" id="XP_014071275.1">
    <property type="nucleotide sequence ID" value="XM_014215800.2"/>
</dbReference>
<dbReference type="AlphaFoldDB" id="A0A1S3T3V4"/>
<proteinExistence type="predicted"/>
<gene>
    <name evidence="3" type="primary">LOC106613500</name>
</gene>
<keyword evidence="1" id="KW-1133">Transmembrane helix</keyword>
<sequence>MSSSATTTIRPTLTADQITFIVASVSCLAFFVVILLLLVVLYRKYLLCRSVWSYQATQHYTDAPPQYNIRQSLVGYPYDEQTVAMTHGNVGSQLPGRLFIIGKPSSYHLGGPLPRLPSYESVRKKDRQRQIHSMIADRFGLSPTQFETAPPPTYEETVRQSMVISSEDLQSVETFPSDLPLSPSSLEHTVTIEAAPSPYWPI</sequence>
<organism evidence="2 3">
    <name type="scientific">Salmo salar</name>
    <name type="common">Atlantic salmon</name>
    <dbReference type="NCBI Taxonomy" id="8030"/>
    <lineage>
        <taxon>Eukaryota</taxon>
        <taxon>Metazoa</taxon>
        <taxon>Chordata</taxon>
        <taxon>Craniata</taxon>
        <taxon>Vertebrata</taxon>
        <taxon>Euteleostomi</taxon>
        <taxon>Actinopterygii</taxon>
        <taxon>Neopterygii</taxon>
        <taxon>Teleostei</taxon>
        <taxon>Protacanthopterygii</taxon>
        <taxon>Salmoniformes</taxon>
        <taxon>Salmonidae</taxon>
        <taxon>Salmoninae</taxon>
        <taxon>Salmo</taxon>
    </lineage>
</organism>